<evidence type="ECO:0000313" key="3">
    <source>
        <dbReference type="Proteomes" id="UP001228905"/>
    </source>
</evidence>
<reference evidence="2 3" key="1">
    <citation type="submission" date="2023-07" db="EMBL/GenBank/DDBJ databases">
        <title>Genomic Encyclopedia of Type Strains, Phase IV (KMG-IV): sequencing the most valuable type-strain genomes for metagenomic binning, comparative biology and taxonomic classification.</title>
        <authorList>
            <person name="Goeker M."/>
        </authorList>
    </citation>
    <scope>NUCLEOTIDE SEQUENCE [LARGE SCALE GENOMIC DNA]</scope>
    <source>
        <strain evidence="2 3">DSM 18695</strain>
    </source>
</reference>
<dbReference type="SUPFAM" id="SSF51197">
    <property type="entry name" value="Clavaminate synthase-like"/>
    <property type="match status" value="1"/>
</dbReference>
<gene>
    <name evidence="2" type="ORF">QO010_000040</name>
</gene>
<name>A0ABU0IJY0_9CAUL</name>
<dbReference type="Proteomes" id="UP001228905">
    <property type="component" value="Unassembled WGS sequence"/>
</dbReference>
<dbReference type="PROSITE" id="PS51184">
    <property type="entry name" value="JMJC"/>
    <property type="match status" value="1"/>
</dbReference>
<dbReference type="Gene3D" id="2.60.120.650">
    <property type="entry name" value="Cupin"/>
    <property type="match status" value="1"/>
</dbReference>
<accession>A0ABU0IJY0</accession>
<evidence type="ECO:0000259" key="1">
    <source>
        <dbReference type="PROSITE" id="PS51184"/>
    </source>
</evidence>
<organism evidence="2 3">
    <name type="scientific">Caulobacter ginsengisoli</name>
    <dbReference type="NCBI Taxonomy" id="400775"/>
    <lineage>
        <taxon>Bacteria</taxon>
        <taxon>Pseudomonadati</taxon>
        <taxon>Pseudomonadota</taxon>
        <taxon>Alphaproteobacteria</taxon>
        <taxon>Caulobacterales</taxon>
        <taxon>Caulobacteraceae</taxon>
        <taxon>Caulobacter</taxon>
    </lineage>
</organism>
<protein>
    <recommendedName>
        <fullName evidence="1">JmjC domain-containing protein</fullName>
    </recommendedName>
</protein>
<dbReference type="RefSeq" id="WP_307344477.1">
    <property type="nucleotide sequence ID" value="NZ_JAUSVS010000001.1"/>
</dbReference>
<sequence>MQLLETLSREDRQVAGKEILKFNHRLEETGLFTDEALAQLIDEHPRDELTVCTMRPNPPPHETWIAGDPGKLTGAQLVEAARKGALWVSPRSAMTKNPRYKVVFDRLMAEFSKATGVPHLSADAAVLISSPNMGIFFHVDPAETMLWHIRGHKTIFVYPPHEEHVTEAALEAILLKETLSDLPYNPLMENEVSPVKLSPGEGAYWPLHSPHRVINGQDLNVSISIEFSSPRSVLTNGVFYTNGRLRRRFGWAPKSRGPAQAISAPYLLAAKALKTYAPPLMNFERSHERRFDVKLSAPGCVAWRKDMAPDWAEKPVKRKKAA</sequence>
<evidence type="ECO:0000313" key="2">
    <source>
        <dbReference type="EMBL" id="MDQ0462292.1"/>
    </source>
</evidence>
<dbReference type="EMBL" id="JAUSVS010000001">
    <property type="protein sequence ID" value="MDQ0462292.1"/>
    <property type="molecule type" value="Genomic_DNA"/>
</dbReference>
<comment type="caution">
    <text evidence="2">The sequence shown here is derived from an EMBL/GenBank/DDBJ whole genome shotgun (WGS) entry which is preliminary data.</text>
</comment>
<dbReference type="InterPro" id="IPR003347">
    <property type="entry name" value="JmjC_dom"/>
</dbReference>
<proteinExistence type="predicted"/>
<feature type="domain" description="JmjC" evidence="1">
    <location>
        <begin position="86"/>
        <end position="244"/>
    </location>
</feature>
<keyword evidence="3" id="KW-1185">Reference proteome</keyword>